<dbReference type="RefSeq" id="WP_035600631.1">
    <property type="nucleotide sequence ID" value="NZ_ARYM01000020.1"/>
</dbReference>
<dbReference type="EMBL" id="ARYM01000020">
    <property type="protein sequence ID" value="KCZ97422.1"/>
    <property type="molecule type" value="Genomic_DNA"/>
</dbReference>
<evidence type="ECO:0000313" key="8">
    <source>
        <dbReference type="Proteomes" id="UP000027100"/>
    </source>
</evidence>
<organism evidence="7 8">
    <name type="scientific">Hyphomonas polymorpha PS728</name>
    <dbReference type="NCBI Taxonomy" id="1280954"/>
    <lineage>
        <taxon>Bacteria</taxon>
        <taxon>Pseudomonadati</taxon>
        <taxon>Pseudomonadota</taxon>
        <taxon>Alphaproteobacteria</taxon>
        <taxon>Hyphomonadales</taxon>
        <taxon>Hyphomonadaceae</taxon>
        <taxon>Hyphomonas</taxon>
    </lineage>
</organism>
<keyword evidence="4 6" id="KW-1133">Transmembrane helix</keyword>
<dbReference type="STRING" id="1280954.HPO_15361"/>
<comment type="caution">
    <text evidence="7">The sequence shown here is derived from an EMBL/GenBank/DDBJ whole genome shotgun (WGS) entry which is preliminary data.</text>
</comment>
<sequence length="418" mass="44249">MTDPAPFPKQTDALKLRAKTRPVTRINRKVLLAGTGIGILALFAVAAIALDPPRAADDAGPGELYNTATKRAPDGLAGLPASYDTWRPAPDVPLLGAPQTGDLGGTIVAEEDRWGLAREWDVMPDNDFRPSQEDEVLRAQRLTDAKLADQAGKSGVFFELSGRAEMIDTSTLASSSAASGLERLTLAASNNAPDVVGALADPNLQSRKIAFAASDPDGAIYNPYSVETPVSPFQVMAGTLIPASLVTAVNSDLPGAVIAQVTQPVYDTVTGAHLLIPQGARLLGRYQSEVSAGQDRALILWERIIFPDGRSLRIAEPATDASGAGGVADRTDNHWRRVFTAAGLATILGVGAELGSESEDDIARAIRRGTTDTINQAGQRVVDRNLGIQPTIRIRPGWPVRAVVTRDLILAPYEGDDE</sequence>
<evidence type="ECO:0000256" key="4">
    <source>
        <dbReference type="ARBA" id="ARBA00022989"/>
    </source>
</evidence>
<dbReference type="InterPro" id="IPR042217">
    <property type="entry name" value="T4SS_VirB10/TrbI"/>
</dbReference>
<keyword evidence="5 6" id="KW-0472">Membrane</keyword>
<accession>A0A062VB36</accession>
<dbReference type="CDD" id="cd16429">
    <property type="entry name" value="VirB10"/>
    <property type="match status" value="1"/>
</dbReference>
<dbReference type="eggNOG" id="COG2948">
    <property type="taxonomic scope" value="Bacteria"/>
</dbReference>
<evidence type="ECO:0000256" key="3">
    <source>
        <dbReference type="ARBA" id="ARBA00022692"/>
    </source>
</evidence>
<proteinExistence type="inferred from homology"/>
<comment type="subcellular location">
    <subcellularLocation>
        <location evidence="1">Membrane</location>
        <topology evidence="1">Single-pass membrane protein</topology>
    </subcellularLocation>
</comment>
<dbReference type="Pfam" id="PF03743">
    <property type="entry name" value="TrbI"/>
    <property type="match status" value="1"/>
</dbReference>
<comment type="similarity">
    <text evidence="2">Belongs to the TrbI/VirB10 family.</text>
</comment>
<name>A0A062VB36_9PROT</name>
<dbReference type="Gene3D" id="2.40.128.260">
    <property type="entry name" value="Type IV secretion system, VirB10/TraB/TrbI"/>
    <property type="match status" value="1"/>
</dbReference>
<dbReference type="PATRIC" id="fig|1280954.3.peg.3109"/>
<feature type="transmembrane region" description="Helical" evidence="6">
    <location>
        <begin position="30"/>
        <end position="50"/>
    </location>
</feature>
<evidence type="ECO:0000256" key="2">
    <source>
        <dbReference type="ARBA" id="ARBA00010265"/>
    </source>
</evidence>
<reference evidence="7 8" key="1">
    <citation type="journal article" date="2014" name="Antonie Van Leeuwenhoek">
        <title>Hyphomonas beringensis sp. nov. and Hyphomonas chukchiensis sp. nov., isolated from surface seawater of the Bering Sea and Chukchi Sea.</title>
        <authorList>
            <person name="Li C."/>
            <person name="Lai Q."/>
            <person name="Li G."/>
            <person name="Dong C."/>
            <person name="Wang J."/>
            <person name="Liao Y."/>
            <person name="Shao Z."/>
        </authorList>
    </citation>
    <scope>NUCLEOTIDE SEQUENCE [LARGE SCALE GENOMIC DNA]</scope>
    <source>
        <strain evidence="7 8">PS728</strain>
    </source>
</reference>
<dbReference type="Proteomes" id="UP000027100">
    <property type="component" value="Unassembled WGS sequence"/>
</dbReference>
<dbReference type="OrthoDB" id="9807354at2"/>
<dbReference type="InterPro" id="IPR005498">
    <property type="entry name" value="T4SS_VirB10/TraB/TrbI"/>
</dbReference>
<keyword evidence="8" id="KW-1185">Reference proteome</keyword>
<gene>
    <name evidence="7" type="ORF">HPO_15361</name>
</gene>
<evidence type="ECO:0000256" key="6">
    <source>
        <dbReference type="SAM" id="Phobius"/>
    </source>
</evidence>
<evidence type="ECO:0000256" key="5">
    <source>
        <dbReference type="ARBA" id="ARBA00023136"/>
    </source>
</evidence>
<evidence type="ECO:0000256" key="1">
    <source>
        <dbReference type="ARBA" id="ARBA00004167"/>
    </source>
</evidence>
<evidence type="ECO:0000313" key="7">
    <source>
        <dbReference type="EMBL" id="KCZ97422.1"/>
    </source>
</evidence>
<dbReference type="AlphaFoldDB" id="A0A062VB36"/>
<protein>
    <submittedName>
        <fullName evidence="7">Conjugal transfer protein TrbI</fullName>
    </submittedName>
</protein>
<keyword evidence="3 6" id="KW-0812">Transmembrane</keyword>
<dbReference type="GO" id="GO:0016020">
    <property type="term" value="C:membrane"/>
    <property type="evidence" value="ECO:0007669"/>
    <property type="project" value="UniProtKB-SubCell"/>
</dbReference>